<evidence type="ECO:0000313" key="2">
    <source>
        <dbReference type="Proteomes" id="UP001232163"/>
    </source>
</evidence>
<name>A0ABT9MEZ1_9DEIO</name>
<organism evidence="1 2">
    <name type="scientific">Deinococcus enclensis</name>
    <dbReference type="NCBI Taxonomy" id="1049582"/>
    <lineage>
        <taxon>Bacteria</taxon>
        <taxon>Thermotogati</taxon>
        <taxon>Deinococcota</taxon>
        <taxon>Deinococci</taxon>
        <taxon>Deinococcales</taxon>
        <taxon>Deinococcaceae</taxon>
        <taxon>Deinococcus</taxon>
    </lineage>
</organism>
<evidence type="ECO:0000313" key="1">
    <source>
        <dbReference type="EMBL" id="MDP9765172.1"/>
    </source>
</evidence>
<dbReference type="EMBL" id="JAURUR010000009">
    <property type="protein sequence ID" value="MDP9765172.1"/>
    <property type="molecule type" value="Genomic_DNA"/>
</dbReference>
<protein>
    <submittedName>
        <fullName evidence="1">Uncharacterized protein</fullName>
    </submittedName>
</protein>
<proteinExistence type="predicted"/>
<dbReference type="RefSeq" id="WP_307466796.1">
    <property type="nucleotide sequence ID" value="NZ_JAURUR010000009.1"/>
</dbReference>
<sequence length="202" mass="23422">MSKFDREYYFIRKDDSNERLPFLSPAVGMYERQYSSQVPQPGSAPYVFSNGWKEEYAELGIQEDTADILFDASTFIVRDHIREQLLELALPHLHLHPAVYVDDQDRRHEDYWYVYVAHHLDCWDRETSTYGRGGIKFDDQRLYSVEKYALDTDLLDATPLRDRLVFRMGSTLDSFVTCHASVAQIFRGSGSTGASLQVVTEF</sequence>
<accession>A0ABT9MEZ1</accession>
<dbReference type="Proteomes" id="UP001232163">
    <property type="component" value="Unassembled WGS sequence"/>
</dbReference>
<comment type="caution">
    <text evidence="1">The sequence shown here is derived from an EMBL/GenBank/DDBJ whole genome shotgun (WGS) entry which is preliminary data.</text>
</comment>
<gene>
    <name evidence="1" type="ORF">QO006_002620</name>
</gene>
<reference evidence="1 2" key="1">
    <citation type="submission" date="2023-07" db="EMBL/GenBank/DDBJ databases">
        <title>Genomic Encyclopedia of Type Strains, Phase IV (KMG-IV): sequencing the most valuable type-strain genomes for metagenomic binning, comparative biology and taxonomic classification.</title>
        <authorList>
            <person name="Goeker M."/>
        </authorList>
    </citation>
    <scope>NUCLEOTIDE SEQUENCE [LARGE SCALE GENOMIC DNA]</scope>
    <source>
        <strain evidence="1 2">NIO-1023</strain>
    </source>
</reference>
<keyword evidence="2" id="KW-1185">Reference proteome</keyword>